<evidence type="ECO:0000313" key="2">
    <source>
        <dbReference type="Proteomes" id="UP000215289"/>
    </source>
</evidence>
<sequence length="170" mass="19741">MPSTTLGWIWPKDPRPGNPSRWPRRWRLLDVLTNRGPDIYVGKINSHSRSRSQPQGQGQERINWSGWECRLPEGCCCTGTGLGTGVDETPFPWARRGASERYDFRRRRYVVPDHGTWCGVEYCDEEGDGVGRQRRKRMHVIPRRYWDWRGVEYPAGFWHDVVHGGHGHGS</sequence>
<accession>A0A421D2W9</accession>
<name>A0A421D2W9_9EURO</name>
<keyword evidence="2" id="KW-1185">Reference proteome</keyword>
<proteinExistence type="predicted"/>
<protein>
    <submittedName>
        <fullName evidence="1">Uncharacterized protein</fullName>
    </submittedName>
</protein>
<dbReference type="AlphaFoldDB" id="A0A421D2W9"/>
<comment type="caution">
    <text evidence="1">The sequence shown here is derived from an EMBL/GenBank/DDBJ whole genome shotgun (WGS) entry which is preliminary data.</text>
</comment>
<gene>
    <name evidence="1" type="ORF">CFD26_105160</name>
</gene>
<dbReference type="OrthoDB" id="5331170at2759"/>
<dbReference type="EMBL" id="NIDN02000110">
    <property type="protein sequence ID" value="RLL96456.1"/>
    <property type="molecule type" value="Genomic_DNA"/>
</dbReference>
<organism evidence="1 2">
    <name type="scientific">Aspergillus turcosus</name>
    <dbReference type="NCBI Taxonomy" id="1245748"/>
    <lineage>
        <taxon>Eukaryota</taxon>
        <taxon>Fungi</taxon>
        <taxon>Dikarya</taxon>
        <taxon>Ascomycota</taxon>
        <taxon>Pezizomycotina</taxon>
        <taxon>Eurotiomycetes</taxon>
        <taxon>Eurotiomycetidae</taxon>
        <taxon>Eurotiales</taxon>
        <taxon>Aspergillaceae</taxon>
        <taxon>Aspergillus</taxon>
        <taxon>Aspergillus subgen. Fumigati</taxon>
    </lineage>
</organism>
<reference evidence="1 2" key="1">
    <citation type="submission" date="2018-08" db="EMBL/GenBank/DDBJ databases">
        <title>Draft genome sequences of two Aspergillus turcosus clinical strains isolated from bronchoalveolar lavage fluid: one azole-susceptible and the other azole-resistant.</title>
        <authorList>
            <person name="Parent-Michaud M."/>
            <person name="Dufresne P.J."/>
            <person name="Fournier E."/>
            <person name="Martineau C."/>
            <person name="Moreira S."/>
            <person name="Perkins V."/>
            <person name="De Repentigny L."/>
            <person name="Dufresne S.F."/>
        </authorList>
    </citation>
    <scope>NUCLEOTIDE SEQUENCE [LARGE SCALE GENOMIC DNA]</scope>
    <source>
        <strain evidence="1">HMR AF 1038</strain>
    </source>
</reference>
<evidence type="ECO:0000313" key="1">
    <source>
        <dbReference type="EMBL" id="RLL96456.1"/>
    </source>
</evidence>
<dbReference type="Proteomes" id="UP000215289">
    <property type="component" value="Unassembled WGS sequence"/>
</dbReference>